<sequence length="513" mass="60386">MLSIKNLSIYLIKDLRTVIEDFNFSLEQDMKVCIIGEEGNGKSSILKAIVDDEGLKEYAEISGEINKKNEVIGYLPQILEAKILDFSTKEYLENKIKEDYFDYNLFYKLLKELNFDENLINEKQRISELSGGERIKFILLCELMKEPTCLLLDEPSNDLDINSIEWLKNFIKNIDIPIIFISHDEDLIENCANTIIHIEQLMRKKKSKISIERLDYDDYVENRENRIEKQERIAKKQREEFDKKQRKYQKIYERVQHEIRNTKNDFLGTELKIKMHTVKSIGRRLEKEKENLLDFPDYEESIFIKFDEDIKYSTKKEILDLNLEKLVVKDRILSENIELKVFGNDKICIIGENGIGKTTLLKIILENIKKNVKISYMPQNYDDKMNIDMSIIDYLSKTYEKEETTKIRTFLGSMKFTADEMLHNLKSLSGGQKAKIYFLKMILENPEVLVLDEPTRNLSPFSSVEIRKLLKSYKGAIISVSHDKKYIYEVCDRVYELTKNGLDLFYLSNILTT</sequence>
<name>A0ABS1C9E3_9FIRM</name>
<accession>A0ABS1C9E3</accession>
<comment type="caution">
    <text evidence="5">The sequence shown here is derived from an EMBL/GenBank/DDBJ whole genome shotgun (WGS) entry which is preliminary data.</text>
</comment>
<reference evidence="5 6" key="1">
    <citation type="submission" date="2020-09" db="EMBL/GenBank/DDBJ databases">
        <title>Parvimonas S3374 sp. nov.</title>
        <authorList>
            <person name="Buhl M."/>
        </authorList>
    </citation>
    <scope>NUCLEOTIDE SEQUENCE [LARGE SCALE GENOMIC DNA]</scope>
    <source>
        <strain evidence="5 6">S3374</strain>
    </source>
</reference>
<dbReference type="Pfam" id="PF00005">
    <property type="entry name" value="ABC_tran"/>
    <property type="match status" value="2"/>
</dbReference>
<protein>
    <submittedName>
        <fullName evidence="5">ABC-F family ATP-binding cassette domain-containing protein</fullName>
    </submittedName>
</protein>
<keyword evidence="2 5" id="KW-0067">ATP-binding</keyword>
<dbReference type="PROSITE" id="PS50893">
    <property type="entry name" value="ABC_TRANSPORTER_2"/>
    <property type="match status" value="2"/>
</dbReference>
<dbReference type="InterPro" id="IPR003593">
    <property type="entry name" value="AAA+_ATPase"/>
</dbReference>
<feature type="domain" description="ABC transporter" evidence="4">
    <location>
        <begin position="2"/>
        <end position="225"/>
    </location>
</feature>
<evidence type="ECO:0000256" key="1">
    <source>
        <dbReference type="ARBA" id="ARBA00022741"/>
    </source>
</evidence>
<proteinExistence type="predicted"/>
<keyword evidence="3" id="KW-0175">Coiled coil</keyword>
<dbReference type="SMART" id="SM00382">
    <property type="entry name" value="AAA"/>
    <property type="match status" value="2"/>
</dbReference>
<dbReference type="RefSeq" id="WP_201275651.1">
    <property type="nucleotide sequence ID" value="NZ_JACVDA010000013.1"/>
</dbReference>
<organism evidence="5 6">
    <name type="scientific">Parvimonas parva</name>
    <dbReference type="NCBI Taxonomy" id="2769485"/>
    <lineage>
        <taxon>Bacteria</taxon>
        <taxon>Bacillati</taxon>
        <taxon>Bacillota</taxon>
        <taxon>Tissierellia</taxon>
        <taxon>Tissierellales</taxon>
        <taxon>Peptoniphilaceae</taxon>
        <taxon>Parvimonas</taxon>
    </lineage>
</organism>
<keyword evidence="1" id="KW-0547">Nucleotide-binding</keyword>
<dbReference type="InterPro" id="IPR027417">
    <property type="entry name" value="P-loop_NTPase"/>
</dbReference>
<keyword evidence="6" id="KW-1185">Reference proteome</keyword>
<evidence type="ECO:0000313" key="6">
    <source>
        <dbReference type="Proteomes" id="UP000823123"/>
    </source>
</evidence>
<feature type="coiled-coil region" evidence="3">
    <location>
        <begin position="220"/>
        <end position="254"/>
    </location>
</feature>
<dbReference type="GO" id="GO:0005524">
    <property type="term" value="F:ATP binding"/>
    <property type="evidence" value="ECO:0007669"/>
    <property type="project" value="UniProtKB-KW"/>
</dbReference>
<dbReference type="Gene3D" id="3.40.50.300">
    <property type="entry name" value="P-loop containing nucleotide triphosphate hydrolases"/>
    <property type="match status" value="2"/>
</dbReference>
<dbReference type="InterPro" id="IPR051309">
    <property type="entry name" value="ABCF_ATPase"/>
</dbReference>
<dbReference type="EMBL" id="JACVDA010000013">
    <property type="protein sequence ID" value="MBK1468732.1"/>
    <property type="molecule type" value="Genomic_DNA"/>
</dbReference>
<gene>
    <name evidence="5" type="ORF">IBJ83_05305</name>
</gene>
<evidence type="ECO:0000259" key="4">
    <source>
        <dbReference type="PROSITE" id="PS50893"/>
    </source>
</evidence>
<evidence type="ECO:0000256" key="3">
    <source>
        <dbReference type="SAM" id="Coils"/>
    </source>
</evidence>
<dbReference type="InterPro" id="IPR003439">
    <property type="entry name" value="ABC_transporter-like_ATP-bd"/>
</dbReference>
<dbReference type="Proteomes" id="UP000823123">
    <property type="component" value="Unassembled WGS sequence"/>
</dbReference>
<dbReference type="PANTHER" id="PTHR42855:SF2">
    <property type="entry name" value="DRUG RESISTANCE ABC TRANSPORTER,ATP-BINDING PROTEIN"/>
    <property type="match status" value="1"/>
</dbReference>
<feature type="domain" description="ABC transporter" evidence="4">
    <location>
        <begin position="318"/>
        <end position="510"/>
    </location>
</feature>
<evidence type="ECO:0000313" key="5">
    <source>
        <dbReference type="EMBL" id="MBK1468732.1"/>
    </source>
</evidence>
<dbReference type="PANTHER" id="PTHR42855">
    <property type="entry name" value="ABC TRANSPORTER ATP-BINDING SUBUNIT"/>
    <property type="match status" value="1"/>
</dbReference>
<dbReference type="SUPFAM" id="SSF52540">
    <property type="entry name" value="P-loop containing nucleoside triphosphate hydrolases"/>
    <property type="match status" value="2"/>
</dbReference>
<evidence type="ECO:0000256" key="2">
    <source>
        <dbReference type="ARBA" id="ARBA00022840"/>
    </source>
</evidence>